<feature type="transmembrane region" description="Helical" evidence="8">
    <location>
        <begin position="292"/>
        <end position="314"/>
    </location>
</feature>
<dbReference type="OrthoDB" id="3078158at2"/>
<keyword evidence="11" id="KW-1185">Reference proteome</keyword>
<evidence type="ECO:0000256" key="8">
    <source>
        <dbReference type="SAM" id="Phobius"/>
    </source>
</evidence>
<comment type="similarity">
    <text evidence="2">Belongs to the ABC-2 integral membrane protein family.</text>
</comment>
<evidence type="ECO:0000313" key="10">
    <source>
        <dbReference type="EMBL" id="PKR85585.1"/>
    </source>
</evidence>
<name>A0A2N3LLZ3_9BACI</name>
<organism evidence="10 11">
    <name type="scientific">Heyndrickxia camelliae</name>
    <dbReference type="NCBI Taxonomy" id="1707093"/>
    <lineage>
        <taxon>Bacteria</taxon>
        <taxon>Bacillati</taxon>
        <taxon>Bacillota</taxon>
        <taxon>Bacilli</taxon>
        <taxon>Bacillales</taxon>
        <taxon>Bacillaceae</taxon>
        <taxon>Heyndrickxia</taxon>
    </lineage>
</organism>
<comment type="caution">
    <text evidence="10">The sequence shown here is derived from an EMBL/GenBank/DDBJ whole genome shotgun (WGS) entry which is preliminary data.</text>
</comment>
<dbReference type="Pfam" id="PF12698">
    <property type="entry name" value="ABC2_membrane_3"/>
    <property type="match status" value="1"/>
</dbReference>
<protein>
    <submittedName>
        <fullName evidence="10">ABC transporter permease</fullName>
    </submittedName>
</protein>
<dbReference type="InterPro" id="IPR047817">
    <property type="entry name" value="ABC2_TM_bact-type"/>
</dbReference>
<dbReference type="EMBL" id="PIQO01000004">
    <property type="protein sequence ID" value="PKR85585.1"/>
    <property type="molecule type" value="Genomic_DNA"/>
</dbReference>
<evidence type="ECO:0000256" key="6">
    <source>
        <dbReference type="ARBA" id="ARBA00022989"/>
    </source>
</evidence>
<sequence length="403" mass="43708">MKSIVVAIKDFSIRIKDRRAFMMMILMPIVLTIILGSALKGVMGDSSSAPKTIIALYQQDQHPLSKQFVQGVLENTQLKNSIVVKNVYSQKELNQFIHEKKADVGVVLPKNWGTQLANGKTEPVTIKVSDGKDFEANFVQQLTVSYVKTTNAVTASAKMVLSDLASQGKSGKELKSIGAGLTNNLGKEAEANASFVYDKPVGKNQVSSLQYYAAAMAAMFLLFNAMVGGKSILSERANLTLSRMMISPTDRVSIMTGKFLGTFLYTMVQFLIFMGATHYIIQVNWGSNPGQIIMIAIAYSISVSGLSMIVAAFMKTEKTADSLGGMLVQVLSLLGGSMIPISVFPETLQKISKITPNSWALNSFTNIMSGTSWNSLIIPLCILIGIGIIATIIGSLRFRMISN</sequence>
<dbReference type="AlphaFoldDB" id="A0A2N3LLZ3"/>
<keyword evidence="4" id="KW-1003">Cell membrane</keyword>
<dbReference type="Proteomes" id="UP000233440">
    <property type="component" value="Unassembled WGS sequence"/>
</dbReference>
<evidence type="ECO:0000256" key="4">
    <source>
        <dbReference type="ARBA" id="ARBA00022475"/>
    </source>
</evidence>
<evidence type="ECO:0000256" key="1">
    <source>
        <dbReference type="ARBA" id="ARBA00004651"/>
    </source>
</evidence>
<feature type="transmembrane region" description="Helical" evidence="8">
    <location>
        <begin position="376"/>
        <end position="398"/>
    </location>
</feature>
<proteinExistence type="inferred from homology"/>
<feature type="domain" description="ABC transmembrane type-2" evidence="9">
    <location>
        <begin position="175"/>
        <end position="401"/>
    </location>
</feature>
<dbReference type="RefSeq" id="WP_101353635.1">
    <property type="nucleotide sequence ID" value="NZ_PIQO01000004.1"/>
</dbReference>
<accession>A0A2N3LLZ3</accession>
<keyword evidence="3" id="KW-0813">Transport</keyword>
<dbReference type="InterPro" id="IPR051449">
    <property type="entry name" value="ABC-2_transporter_component"/>
</dbReference>
<keyword evidence="7 8" id="KW-0472">Membrane</keyword>
<dbReference type="Gene3D" id="3.40.1710.10">
    <property type="entry name" value="abc type-2 transporter like domain"/>
    <property type="match status" value="1"/>
</dbReference>
<feature type="transmembrane region" description="Helical" evidence="8">
    <location>
        <begin position="20"/>
        <end position="39"/>
    </location>
</feature>
<dbReference type="PROSITE" id="PS51012">
    <property type="entry name" value="ABC_TM2"/>
    <property type="match status" value="1"/>
</dbReference>
<feature type="transmembrane region" description="Helical" evidence="8">
    <location>
        <begin position="211"/>
        <end position="233"/>
    </location>
</feature>
<evidence type="ECO:0000313" key="11">
    <source>
        <dbReference type="Proteomes" id="UP000233440"/>
    </source>
</evidence>
<dbReference type="PANTHER" id="PTHR30294:SF48">
    <property type="entry name" value="LINEARMYCIN RESISTANCE PERMEASE PROTEIN LNRM"/>
    <property type="match status" value="1"/>
</dbReference>
<dbReference type="InterPro" id="IPR013525">
    <property type="entry name" value="ABC2_TM"/>
</dbReference>
<evidence type="ECO:0000256" key="5">
    <source>
        <dbReference type="ARBA" id="ARBA00022692"/>
    </source>
</evidence>
<feature type="transmembrane region" description="Helical" evidence="8">
    <location>
        <begin position="254"/>
        <end position="280"/>
    </location>
</feature>
<dbReference type="GO" id="GO:0005886">
    <property type="term" value="C:plasma membrane"/>
    <property type="evidence" value="ECO:0007669"/>
    <property type="project" value="UniProtKB-SubCell"/>
</dbReference>
<dbReference type="GO" id="GO:0140359">
    <property type="term" value="F:ABC-type transporter activity"/>
    <property type="evidence" value="ECO:0007669"/>
    <property type="project" value="InterPro"/>
</dbReference>
<feature type="transmembrane region" description="Helical" evidence="8">
    <location>
        <begin position="326"/>
        <end position="344"/>
    </location>
</feature>
<evidence type="ECO:0000259" key="9">
    <source>
        <dbReference type="PROSITE" id="PS51012"/>
    </source>
</evidence>
<evidence type="ECO:0000256" key="3">
    <source>
        <dbReference type="ARBA" id="ARBA00022448"/>
    </source>
</evidence>
<evidence type="ECO:0000256" key="2">
    <source>
        <dbReference type="ARBA" id="ARBA00007783"/>
    </source>
</evidence>
<keyword evidence="5 8" id="KW-0812">Transmembrane</keyword>
<comment type="subcellular location">
    <subcellularLocation>
        <location evidence="1">Cell membrane</location>
        <topology evidence="1">Multi-pass membrane protein</topology>
    </subcellularLocation>
</comment>
<keyword evidence="6 8" id="KW-1133">Transmembrane helix</keyword>
<gene>
    <name evidence="10" type="ORF">CWO92_07705</name>
</gene>
<reference evidence="10 11" key="1">
    <citation type="submission" date="2017-11" db="EMBL/GenBank/DDBJ databases">
        <title>Bacillus camelliae sp. nov., isolated from pu'er tea.</title>
        <authorList>
            <person name="Niu L."/>
        </authorList>
    </citation>
    <scope>NUCLEOTIDE SEQUENCE [LARGE SCALE GENOMIC DNA]</scope>
    <source>
        <strain evidence="10 11">7578-1</strain>
    </source>
</reference>
<dbReference type="PANTHER" id="PTHR30294">
    <property type="entry name" value="MEMBRANE COMPONENT OF ABC TRANSPORTER YHHJ-RELATED"/>
    <property type="match status" value="1"/>
</dbReference>
<evidence type="ECO:0000256" key="7">
    <source>
        <dbReference type="ARBA" id="ARBA00023136"/>
    </source>
</evidence>